<feature type="domain" description="Peptidase S9A N-terminal" evidence="11">
    <location>
        <begin position="42"/>
        <end position="449"/>
    </location>
</feature>
<comment type="function">
    <text evidence="8">Cleaves peptide bonds on the C-terminal side of prolyl residues within peptides that are up to approximately 30 amino acids long. Has an absolute requirement for an X-Pro bond in the trans configuration immediately preceding the Pro-Y scissible bond.</text>
</comment>
<dbReference type="FunFam" id="3.40.50.1820:FF:000005">
    <property type="entry name" value="Prolyl endopeptidase"/>
    <property type="match status" value="1"/>
</dbReference>
<dbReference type="PRINTS" id="PR00862">
    <property type="entry name" value="PROLIGOPTASE"/>
</dbReference>
<dbReference type="GO" id="GO:0006508">
    <property type="term" value="P:proteolysis"/>
    <property type="evidence" value="ECO:0007669"/>
    <property type="project" value="UniProtKB-KW"/>
</dbReference>
<dbReference type="AlphaFoldDB" id="A0A554VCS8"/>
<dbReference type="Gene3D" id="3.40.50.1820">
    <property type="entry name" value="alpha/beta hydrolase"/>
    <property type="match status" value="1"/>
</dbReference>
<evidence type="ECO:0000256" key="9">
    <source>
        <dbReference type="ARBA" id="ARBA00081187"/>
    </source>
</evidence>
<dbReference type="SUPFAM" id="SSF50993">
    <property type="entry name" value="Peptidase/esterase 'gauge' domain"/>
    <property type="match status" value="1"/>
</dbReference>
<proteinExistence type="inferred from homology"/>
<reference evidence="12 13" key="1">
    <citation type="submission" date="2019-07" db="EMBL/GenBank/DDBJ databases">
        <title>The draft genome sequence of Aquimarina algiphila M91.</title>
        <authorList>
            <person name="Meng X."/>
        </authorList>
    </citation>
    <scope>NUCLEOTIDE SEQUENCE [LARGE SCALE GENOMIC DNA]</scope>
    <source>
        <strain evidence="12 13">M91</strain>
    </source>
</reference>
<sequence>MKTKLVYFFIIFTIFFVACKTDTDTEKTKSIEHSSIKPPIAKKIPEKLEAHDDIRIDNYFWMRLSDKQKNAEIPDAQTQDVLDYLNAENEYKNIAMKHTDSLQKKLFDEMVSRVKKDDASVPYNDNGYSYYTRYEEGLDYALYCRKKLDDTNKEEIILNGPEMAKNHSYFAIGGRSISINNKLLAFGVDTVSRRRYVIQFKNLESGELLSDKLENTSGRAVWANDNKTLFYATKDSITLRQDKIYKHVLGTDQSQDELVFEEKDETFLCFVYKSKSRKYIMIGSDQTLSTEYRYINADTPNGEWKLIQAREKDLEYSVDHYDDHFYIRTNLNAKNFRLVKTPISSTTKENWIDVIPHRENVLLQNFEIFKEHLVIQERVDGLRTIRVMKWNGDNDHYIKFKDPAYVAYPTTNLDFNTNILRYQYSSLTTPTSTIEYNMETKKETILKEQEVLDPNFSKDNYTSERLYATVRDGVKVPISIVYKKGIEISNNTPLLLYSYGSYGSYGSSTEPFFSSNRLSLLDRGFVYAMAHIRGGQEIGRHWYEDGKLLKKKNTFTDFIDCGDFLVSEGYTSPDHMYAMGGSAGGLLMGAIMNMKPELWNGVVAAVPFVDVISTMMDETIPLTTFEFDEWGNPKNKEYYEYMKSYSPYDNVEAKAYPNTLITTGYWDSQVQYWEPAKWIAKLRELKTDDNLLIMDCDMKTGHGGASGRFERYKRTALSYAFMMDLEGMKK</sequence>
<keyword evidence="6" id="KW-0378">Hydrolase</keyword>
<keyword evidence="4" id="KW-0732">Signal</keyword>
<dbReference type="Pfam" id="PF02897">
    <property type="entry name" value="Peptidase_S9_N"/>
    <property type="match status" value="1"/>
</dbReference>
<keyword evidence="13" id="KW-1185">Reference proteome</keyword>
<evidence type="ECO:0000259" key="11">
    <source>
        <dbReference type="Pfam" id="PF02897"/>
    </source>
</evidence>
<comment type="similarity">
    <text evidence="2">Belongs to the peptidase S9A family.</text>
</comment>
<evidence type="ECO:0000313" key="12">
    <source>
        <dbReference type="EMBL" id="TSE04627.1"/>
    </source>
</evidence>
<dbReference type="InterPro" id="IPR001375">
    <property type="entry name" value="Peptidase_S9_cat"/>
</dbReference>
<dbReference type="EMBL" id="VLNR01000077">
    <property type="protein sequence ID" value="TSE04627.1"/>
    <property type="molecule type" value="Genomic_DNA"/>
</dbReference>
<evidence type="ECO:0000259" key="10">
    <source>
        <dbReference type="Pfam" id="PF00326"/>
    </source>
</evidence>
<organism evidence="12 13">
    <name type="scientific">Aquimarina algiphila</name>
    <dbReference type="NCBI Taxonomy" id="2047982"/>
    <lineage>
        <taxon>Bacteria</taxon>
        <taxon>Pseudomonadati</taxon>
        <taxon>Bacteroidota</taxon>
        <taxon>Flavobacteriia</taxon>
        <taxon>Flavobacteriales</taxon>
        <taxon>Flavobacteriaceae</taxon>
        <taxon>Aquimarina</taxon>
    </lineage>
</organism>
<evidence type="ECO:0000256" key="5">
    <source>
        <dbReference type="ARBA" id="ARBA00022764"/>
    </source>
</evidence>
<name>A0A554VCS8_9FLAO</name>
<dbReference type="Proteomes" id="UP000318833">
    <property type="component" value="Unassembled WGS sequence"/>
</dbReference>
<protein>
    <recommendedName>
        <fullName evidence="9">Proline-specific endopeptidase</fullName>
    </recommendedName>
</protein>
<dbReference type="GO" id="GO:0004252">
    <property type="term" value="F:serine-type endopeptidase activity"/>
    <property type="evidence" value="ECO:0007669"/>
    <property type="project" value="InterPro"/>
</dbReference>
<dbReference type="InterPro" id="IPR051543">
    <property type="entry name" value="Serine_Peptidase_S9A"/>
</dbReference>
<accession>A0A554VCS8</accession>
<dbReference type="RefSeq" id="WP_143918435.1">
    <property type="nucleotide sequence ID" value="NZ_CANMIK010000047.1"/>
</dbReference>
<dbReference type="PANTHER" id="PTHR11757:SF19">
    <property type="entry name" value="PROLYL ENDOPEPTIDASE-LIKE"/>
    <property type="match status" value="1"/>
</dbReference>
<dbReference type="PROSITE" id="PS51257">
    <property type="entry name" value="PROKAR_LIPOPROTEIN"/>
    <property type="match status" value="1"/>
</dbReference>
<dbReference type="GO" id="GO:0042597">
    <property type="term" value="C:periplasmic space"/>
    <property type="evidence" value="ECO:0007669"/>
    <property type="project" value="UniProtKB-SubCell"/>
</dbReference>
<gene>
    <name evidence="12" type="ORF">FOF46_25670</name>
</gene>
<dbReference type="PANTHER" id="PTHR11757">
    <property type="entry name" value="PROTEASE FAMILY S9A OLIGOPEPTIDASE"/>
    <property type="match status" value="1"/>
</dbReference>
<keyword evidence="5" id="KW-0574">Periplasm</keyword>
<evidence type="ECO:0000256" key="2">
    <source>
        <dbReference type="ARBA" id="ARBA00005228"/>
    </source>
</evidence>
<dbReference type="InterPro" id="IPR029058">
    <property type="entry name" value="AB_hydrolase_fold"/>
</dbReference>
<dbReference type="OrthoDB" id="9801421at2"/>
<evidence type="ECO:0000256" key="1">
    <source>
        <dbReference type="ARBA" id="ARBA00004418"/>
    </source>
</evidence>
<feature type="domain" description="Peptidase S9 prolyl oligopeptidase catalytic" evidence="10">
    <location>
        <begin position="513"/>
        <end position="723"/>
    </location>
</feature>
<evidence type="ECO:0000256" key="4">
    <source>
        <dbReference type="ARBA" id="ARBA00022729"/>
    </source>
</evidence>
<comment type="subcellular location">
    <subcellularLocation>
        <location evidence="1">Periplasm</location>
    </subcellularLocation>
</comment>
<dbReference type="SUPFAM" id="SSF53474">
    <property type="entry name" value="alpha/beta-Hydrolases"/>
    <property type="match status" value="1"/>
</dbReference>
<evidence type="ECO:0000256" key="6">
    <source>
        <dbReference type="ARBA" id="ARBA00022801"/>
    </source>
</evidence>
<evidence type="ECO:0000256" key="3">
    <source>
        <dbReference type="ARBA" id="ARBA00022670"/>
    </source>
</evidence>
<evidence type="ECO:0000256" key="7">
    <source>
        <dbReference type="ARBA" id="ARBA00022825"/>
    </source>
</evidence>
<comment type="caution">
    <text evidence="12">The sequence shown here is derived from an EMBL/GenBank/DDBJ whole genome shotgun (WGS) entry which is preliminary data.</text>
</comment>
<dbReference type="InterPro" id="IPR023302">
    <property type="entry name" value="Pept_S9A_N"/>
</dbReference>
<evidence type="ECO:0000313" key="13">
    <source>
        <dbReference type="Proteomes" id="UP000318833"/>
    </source>
</evidence>
<dbReference type="Pfam" id="PF00326">
    <property type="entry name" value="Peptidase_S9"/>
    <property type="match status" value="1"/>
</dbReference>
<dbReference type="Gene3D" id="2.130.10.120">
    <property type="entry name" value="Prolyl oligopeptidase, N-terminal domain"/>
    <property type="match status" value="1"/>
</dbReference>
<dbReference type="InterPro" id="IPR002470">
    <property type="entry name" value="Peptidase_S9A"/>
</dbReference>
<keyword evidence="7" id="KW-0720">Serine protease</keyword>
<evidence type="ECO:0000256" key="8">
    <source>
        <dbReference type="ARBA" id="ARBA00060121"/>
    </source>
</evidence>
<keyword evidence="3" id="KW-0645">Protease</keyword>